<evidence type="ECO:0008006" key="3">
    <source>
        <dbReference type="Google" id="ProtNLM"/>
    </source>
</evidence>
<name>A0A1R2C1D2_9CILI</name>
<reference evidence="1 2" key="1">
    <citation type="submission" date="2016-11" db="EMBL/GenBank/DDBJ databases">
        <title>The macronuclear genome of Stentor coeruleus: a giant cell with tiny introns.</title>
        <authorList>
            <person name="Slabodnick M."/>
            <person name="Ruby J.G."/>
            <person name="Reiff S.B."/>
            <person name="Swart E.C."/>
            <person name="Gosai S."/>
            <person name="Prabakaran S."/>
            <person name="Witkowska E."/>
            <person name="Larue G.E."/>
            <person name="Fisher S."/>
            <person name="Freeman R.M."/>
            <person name="Gunawardena J."/>
            <person name="Chu W."/>
            <person name="Stover N.A."/>
            <person name="Gregory B.D."/>
            <person name="Nowacki M."/>
            <person name="Derisi J."/>
            <person name="Roy S.W."/>
            <person name="Marshall W.F."/>
            <person name="Sood P."/>
        </authorList>
    </citation>
    <scope>NUCLEOTIDE SEQUENCE [LARGE SCALE GENOMIC DNA]</scope>
    <source>
        <strain evidence="1">WM001</strain>
    </source>
</reference>
<protein>
    <recommendedName>
        <fullName evidence="3">C2 domain-containing protein</fullName>
    </recommendedName>
</protein>
<dbReference type="AlphaFoldDB" id="A0A1R2C1D2"/>
<organism evidence="1 2">
    <name type="scientific">Stentor coeruleus</name>
    <dbReference type="NCBI Taxonomy" id="5963"/>
    <lineage>
        <taxon>Eukaryota</taxon>
        <taxon>Sar</taxon>
        <taxon>Alveolata</taxon>
        <taxon>Ciliophora</taxon>
        <taxon>Postciliodesmatophora</taxon>
        <taxon>Heterotrichea</taxon>
        <taxon>Heterotrichida</taxon>
        <taxon>Stentoridae</taxon>
        <taxon>Stentor</taxon>
    </lineage>
</organism>
<comment type="caution">
    <text evidence="1">The sequence shown here is derived from an EMBL/GenBank/DDBJ whole genome shotgun (WGS) entry which is preliminary data.</text>
</comment>
<evidence type="ECO:0000313" key="1">
    <source>
        <dbReference type="EMBL" id="OMJ82791.1"/>
    </source>
</evidence>
<dbReference type="SUPFAM" id="SSF49562">
    <property type="entry name" value="C2 domain (Calcium/lipid-binding domain, CaLB)"/>
    <property type="match status" value="1"/>
</dbReference>
<accession>A0A1R2C1D2</accession>
<dbReference type="EMBL" id="MPUH01000327">
    <property type="protein sequence ID" value="OMJ82791.1"/>
    <property type="molecule type" value="Genomic_DNA"/>
</dbReference>
<gene>
    <name evidence="1" type="ORF">SteCoe_16441</name>
</gene>
<keyword evidence="2" id="KW-1185">Reference proteome</keyword>
<dbReference type="Proteomes" id="UP000187209">
    <property type="component" value="Unassembled WGS sequence"/>
</dbReference>
<dbReference type="InterPro" id="IPR035892">
    <property type="entry name" value="C2_domain_sf"/>
</dbReference>
<sequence length="94" mass="11026">MQGKSNSRQRVIPDYEFENKKKRVQFTLKLIEGHLHINIARIGSMYPYAKVIFANEVWKSDPSQIGGTKPKWNQIYSFSLSNQEHYKSQYTTSL</sequence>
<proteinExistence type="predicted"/>
<evidence type="ECO:0000313" key="2">
    <source>
        <dbReference type="Proteomes" id="UP000187209"/>
    </source>
</evidence>